<name>A0A167FVU8_9ASCO</name>
<dbReference type="KEGG" id="slb:AWJ20_3408"/>
<feature type="domain" description="DNA/RNA-binding protein Kin17 WH-like" evidence="7">
    <location>
        <begin position="37"/>
        <end position="164"/>
    </location>
</feature>
<sequence>MKAKGLQRLRWYCQVCEKQCRDENGFKCHTQSESHLHKMLNVSARGKEKIEEYSTQFKRDFIFLLRTGHGEKSINANRFYQEYIQNKDHIHMNATKWTSLTDFVKFLGKEGICRVEDSEENGLCISWIDNSPESLRRQEALRKKERAEKGDEYRAMKHLETQVQKAKEEQVAFKENSEEGHELDTEIRRESDSPISLKLSFASNRADKIAVVTKSSSLVKNTGNQAPRKNVFATPSISKVSKPKSTPSKSNKPLNAFQEVMLQEQARRRH</sequence>
<keyword evidence="5" id="KW-0175">Coiled coil</keyword>
<dbReference type="SMART" id="SM01253">
    <property type="entry name" value="Kin17_mid"/>
    <property type="match status" value="1"/>
</dbReference>
<dbReference type="SUPFAM" id="SSF57667">
    <property type="entry name" value="beta-beta-alpha zinc fingers"/>
    <property type="match status" value="1"/>
</dbReference>
<evidence type="ECO:0000256" key="5">
    <source>
        <dbReference type="SAM" id="Coils"/>
    </source>
</evidence>
<evidence type="ECO:0000256" key="1">
    <source>
        <dbReference type="ARBA" id="ARBA00008517"/>
    </source>
</evidence>
<evidence type="ECO:0000313" key="8">
    <source>
        <dbReference type="EMBL" id="ANB15764.1"/>
    </source>
</evidence>
<accession>A0A167FVU8</accession>
<dbReference type="InterPro" id="IPR019447">
    <property type="entry name" value="DNA/RNA-bd_Kin17_WH-like_dom"/>
</dbReference>
<dbReference type="Proteomes" id="UP000189580">
    <property type="component" value="Chromosome b"/>
</dbReference>
<dbReference type="OrthoDB" id="10266249at2759"/>
<dbReference type="GeneID" id="30035427"/>
<evidence type="ECO:0000256" key="6">
    <source>
        <dbReference type="SAM" id="MobiDB-lite"/>
    </source>
</evidence>
<comment type="similarity">
    <text evidence="1">Belongs to the KIN17 family.</text>
</comment>
<dbReference type="GO" id="GO:0006260">
    <property type="term" value="P:DNA replication"/>
    <property type="evidence" value="ECO:0007669"/>
    <property type="project" value="TreeGrafter"/>
</dbReference>
<dbReference type="PANTHER" id="PTHR12805:SF0">
    <property type="entry name" value="DNA_RNA-BINDING PROTEIN KIN17"/>
    <property type="match status" value="1"/>
</dbReference>
<dbReference type="Gene3D" id="1.10.10.2030">
    <property type="entry name" value="DNA/RNA-binding protein Kin17, conserved domain"/>
    <property type="match status" value="1"/>
</dbReference>
<keyword evidence="2" id="KW-0479">Metal-binding</keyword>
<dbReference type="InterPro" id="IPR056767">
    <property type="entry name" value="C2H2-Znf_KIN17"/>
</dbReference>
<reference evidence="8 9" key="1">
    <citation type="submission" date="2016-02" db="EMBL/GenBank/DDBJ databases">
        <title>Complete genome sequence and transcriptome regulation of the pentose utilising yeast Sugiyamaella lignohabitans.</title>
        <authorList>
            <person name="Bellasio M."/>
            <person name="Peymann A."/>
            <person name="Valli M."/>
            <person name="Sipitzky M."/>
            <person name="Graf A."/>
            <person name="Sauer M."/>
            <person name="Marx H."/>
            <person name="Mattanovich D."/>
        </authorList>
    </citation>
    <scope>NUCLEOTIDE SEQUENCE [LARGE SCALE GENOMIC DNA]</scope>
    <source>
        <strain evidence="8 9">CBS 10342</strain>
    </source>
</reference>
<dbReference type="InterPro" id="IPR038254">
    <property type="entry name" value="KIN17_WH-like_sf"/>
</dbReference>
<feature type="region of interest" description="Disordered" evidence="6">
    <location>
        <begin position="220"/>
        <end position="270"/>
    </location>
</feature>
<evidence type="ECO:0000259" key="7">
    <source>
        <dbReference type="SMART" id="SM01253"/>
    </source>
</evidence>
<dbReference type="FunFam" id="1.10.10.2030:FF:000001">
    <property type="entry name" value="DNA/RNA-binding protein KIN17, putative"/>
    <property type="match status" value="1"/>
</dbReference>
<dbReference type="GO" id="GO:0005634">
    <property type="term" value="C:nucleus"/>
    <property type="evidence" value="ECO:0007669"/>
    <property type="project" value="TreeGrafter"/>
</dbReference>
<dbReference type="RefSeq" id="XP_018738241.1">
    <property type="nucleotide sequence ID" value="XM_018880420.1"/>
</dbReference>
<keyword evidence="9" id="KW-1185">Reference proteome</keyword>
<dbReference type="GO" id="GO:0003690">
    <property type="term" value="F:double-stranded DNA binding"/>
    <property type="evidence" value="ECO:0007669"/>
    <property type="project" value="TreeGrafter"/>
</dbReference>
<keyword evidence="4" id="KW-0862">Zinc</keyword>
<dbReference type="EMBL" id="CP014503">
    <property type="protein sequence ID" value="ANB15764.1"/>
    <property type="molecule type" value="Genomic_DNA"/>
</dbReference>
<evidence type="ECO:0000256" key="3">
    <source>
        <dbReference type="ARBA" id="ARBA00022771"/>
    </source>
</evidence>
<dbReference type="AlphaFoldDB" id="A0A167FVU8"/>
<protein>
    <submittedName>
        <fullName evidence="8">Rts2p</fullName>
    </submittedName>
</protein>
<feature type="compositionally biased region" description="Low complexity" evidence="6">
    <location>
        <begin position="235"/>
        <end position="253"/>
    </location>
</feature>
<keyword evidence="3" id="KW-0863">Zinc-finger</keyword>
<feature type="coiled-coil region" evidence="5">
    <location>
        <begin position="149"/>
        <end position="176"/>
    </location>
</feature>
<proteinExistence type="inferred from homology"/>
<dbReference type="InterPro" id="IPR036236">
    <property type="entry name" value="Znf_C2H2_sf"/>
</dbReference>
<evidence type="ECO:0000313" key="9">
    <source>
        <dbReference type="Proteomes" id="UP000189580"/>
    </source>
</evidence>
<dbReference type="Pfam" id="PF25095">
    <property type="entry name" value="C2H2-zf_KIN17"/>
    <property type="match status" value="1"/>
</dbReference>
<dbReference type="PANTHER" id="PTHR12805">
    <property type="entry name" value="KIN17 KIN, ANTIGENIC DETERMINANT OF RECA PROTEIN HOMOLOG"/>
    <property type="match status" value="1"/>
</dbReference>
<gene>
    <name evidence="8" type="primary">RTS2</name>
    <name evidence="8" type="ORF">AWJ20_3408</name>
</gene>
<evidence type="ECO:0000256" key="4">
    <source>
        <dbReference type="ARBA" id="ARBA00022833"/>
    </source>
</evidence>
<dbReference type="Pfam" id="PF10357">
    <property type="entry name" value="WH_KIN17"/>
    <property type="match status" value="1"/>
</dbReference>
<dbReference type="GO" id="GO:0008270">
    <property type="term" value="F:zinc ion binding"/>
    <property type="evidence" value="ECO:0007669"/>
    <property type="project" value="UniProtKB-KW"/>
</dbReference>
<dbReference type="GO" id="GO:0006974">
    <property type="term" value="P:DNA damage response"/>
    <property type="evidence" value="ECO:0007669"/>
    <property type="project" value="TreeGrafter"/>
</dbReference>
<organism evidence="8 9">
    <name type="scientific">Sugiyamaella lignohabitans</name>
    <dbReference type="NCBI Taxonomy" id="796027"/>
    <lineage>
        <taxon>Eukaryota</taxon>
        <taxon>Fungi</taxon>
        <taxon>Dikarya</taxon>
        <taxon>Ascomycota</taxon>
        <taxon>Saccharomycotina</taxon>
        <taxon>Dipodascomycetes</taxon>
        <taxon>Dipodascales</taxon>
        <taxon>Trichomonascaceae</taxon>
        <taxon>Sugiyamaella</taxon>
    </lineage>
</organism>
<evidence type="ECO:0000256" key="2">
    <source>
        <dbReference type="ARBA" id="ARBA00022723"/>
    </source>
</evidence>
<dbReference type="InterPro" id="IPR037321">
    <property type="entry name" value="KIN17-like"/>
</dbReference>